<keyword evidence="1" id="KW-0813">Transport</keyword>
<organism evidence="8">
    <name type="scientific">Alsobacter sp. KACC 23698</name>
    <dbReference type="NCBI Taxonomy" id="3149229"/>
    <lineage>
        <taxon>Bacteria</taxon>
        <taxon>Pseudomonadati</taxon>
        <taxon>Pseudomonadota</taxon>
        <taxon>Alphaproteobacteria</taxon>
        <taxon>Hyphomicrobiales</taxon>
        <taxon>Alsobacteraceae</taxon>
        <taxon>Alsobacter</taxon>
    </lineage>
</organism>
<proteinExistence type="inferred from homology"/>
<keyword evidence="5" id="KW-1278">Translocase</keyword>
<reference evidence="8" key="1">
    <citation type="submission" date="2024-05" db="EMBL/GenBank/DDBJ databases">
        <authorList>
            <person name="Kim S."/>
            <person name="Heo J."/>
            <person name="Choi H."/>
            <person name="Choi Y."/>
            <person name="Kwon S.-W."/>
            <person name="Kim Y."/>
        </authorList>
    </citation>
    <scope>NUCLEOTIDE SEQUENCE</scope>
    <source>
        <strain evidence="8">KACC 23698</strain>
    </source>
</reference>
<comment type="similarity">
    <text evidence="6">Belongs to the ABC transporter superfamily. Macrolide exporter (TC 3.A.1.122) family.</text>
</comment>
<evidence type="ECO:0000256" key="2">
    <source>
        <dbReference type="ARBA" id="ARBA00022519"/>
    </source>
</evidence>
<dbReference type="FunFam" id="3.40.50.300:FF:000032">
    <property type="entry name" value="Export ABC transporter ATP-binding protein"/>
    <property type="match status" value="1"/>
</dbReference>
<evidence type="ECO:0000256" key="5">
    <source>
        <dbReference type="ARBA" id="ARBA00022967"/>
    </source>
</evidence>
<dbReference type="GO" id="GO:0005524">
    <property type="term" value="F:ATP binding"/>
    <property type="evidence" value="ECO:0007669"/>
    <property type="project" value="UniProtKB-KW"/>
</dbReference>
<dbReference type="SMART" id="SM00382">
    <property type="entry name" value="AAA"/>
    <property type="match status" value="1"/>
</dbReference>
<keyword evidence="4 8" id="KW-0067">ATP-binding</keyword>
<dbReference type="InterPro" id="IPR017871">
    <property type="entry name" value="ABC_transporter-like_CS"/>
</dbReference>
<name>A0AAU7JJV5_9HYPH</name>
<accession>A0AAU7JJV5</accession>
<evidence type="ECO:0000313" key="8">
    <source>
        <dbReference type="EMBL" id="XBO40254.1"/>
    </source>
</evidence>
<evidence type="ECO:0000259" key="7">
    <source>
        <dbReference type="PROSITE" id="PS50893"/>
    </source>
</evidence>
<gene>
    <name evidence="8" type="ORF">ABEG18_05595</name>
</gene>
<dbReference type="GO" id="GO:0022857">
    <property type="term" value="F:transmembrane transporter activity"/>
    <property type="evidence" value="ECO:0007669"/>
    <property type="project" value="UniProtKB-ARBA"/>
</dbReference>
<dbReference type="PANTHER" id="PTHR24220">
    <property type="entry name" value="IMPORT ATP-BINDING PROTEIN"/>
    <property type="match status" value="1"/>
</dbReference>
<dbReference type="InterPro" id="IPR017911">
    <property type="entry name" value="MacB-like_ATP-bd"/>
</dbReference>
<dbReference type="EMBL" id="CP157484">
    <property type="protein sequence ID" value="XBO40254.1"/>
    <property type="molecule type" value="Genomic_DNA"/>
</dbReference>
<keyword evidence="2" id="KW-1003">Cell membrane</keyword>
<dbReference type="SUPFAM" id="SSF52540">
    <property type="entry name" value="P-loop containing nucleoside triphosphate hydrolases"/>
    <property type="match status" value="1"/>
</dbReference>
<evidence type="ECO:0000256" key="4">
    <source>
        <dbReference type="ARBA" id="ARBA00022840"/>
    </source>
</evidence>
<feature type="domain" description="ABC transporter" evidence="7">
    <location>
        <begin position="13"/>
        <end position="251"/>
    </location>
</feature>
<dbReference type="PROSITE" id="PS50893">
    <property type="entry name" value="ABC_TRANSPORTER_2"/>
    <property type="match status" value="1"/>
</dbReference>
<evidence type="ECO:0000256" key="6">
    <source>
        <dbReference type="ARBA" id="ARBA00038388"/>
    </source>
</evidence>
<dbReference type="InterPro" id="IPR003439">
    <property type="entry name" value="ABC_transporter-like_ATP-bd"/>
</dbReference>
<dbReference type="PANTHER" id="PTHR24220:SF86">
    <property type="entry name" value="ABC TRANSPORTER ABCH.1"/>
    <property type="match status" value="1"/>
</dbReference>
<dbReference type="GO" id="GO:0016887">
    <property type="term" value="F:ATP hydrolysis activity"/>
    <property type="evidence" value="ECO:0007669"/>
    <property type="project" value="InterPro"/>
</dbReference>
<dbReference type="InterPro" id="IPR027417">
    <property type="entry name" value="P-loop_NTPase"/>
</dbReference>
<keyword evidence="2" id="KW-0472">Membrane</keyword>
<dbReference type="GO" id="GO:0005886">
    <property type="term" value="C:plasma membrane"/>
    <property type="evidence" value="ECO:0007669"/>
    <property type="project" value="TreeGrafter"/>
</dbReference>
<dbReference type="InterPro" id="IPR015854">
    <property type="entry name" value="ABC_transpr_LolD-like"/>
</dbReference>
<keyword evidence="2" id="KW-0997">Cell inner membrane</keyword>
<keyword evidence="3" id="KW-0547">Nucleotide-binding</keyword>
<dbReference type="Pfam" id="PF00005">
    <property type="entry name" value="ABC_tran"/>
    <property type="match status" value="1"/>
</dbReference>
<dbReference type="PROSITE" id="PS00211">
    <property type="entry name" value="ABC_TRANSPORTER_1"/>
    <property type="match status" value="1"/>
</dbReference>
<protein>
    <submittedName>
        <fullName evidence="8">ABC transporter ATP-binding protein</fullName>
    </submittedName>
</protein>
<evidence type="ECO:0000256" key="1">
    <source>
        <dbReference type="ARBA" id="ARBA00022448"/>
    </source>
</evidence>
<sequence>MEFASAFEGPMLLVASNIHRVFGSAGAQVPALRGVTFAVARNEFMAIMGPSGSGKSTLMNIMGLLDRPSSGRLDIAGHEVTRLSDDELAGLRRQVIGFIFQAYNLLGRTNVLDNVALPLIYAGGSRAQRHDRAKKALDIVGMSHRTTHWPSQLSGGEQQRVAIARALVGEPDLILADEPTGALDSRTGLQIMDLFRTLIDAGRTIVMITHDPDIARHADRILRIKDGAITEDSGAAAAPNIRLLSRSEASS</sequence>
<dbReference type="Gene3D" id="3.40.50.300">
    <property type="entry name" value="P-loop containing nucleotide triphosphate hydrolases"/>
    <property type="match status" value="1"/>
</dbReference>
<dbReference type="InterPro" id="IPR003593">
    <property type="entry name" value="AAA+_ATPase"/>
</dbReference>
<dbReference type="RefSeq" id="WP_406857109.1">
    <property type="nucleotide sequence ID" value="NZ_CP157484.1"/>
</dbReference>
<dbReference type="CDD" id="cd03255">
    <property type="entry name" value="ABC_MJ0796_LolCDE_FtsE"/>
    <property type="match status" value="1"/>
</dbReference>
<dbReference type="AlphaFoldDB" id="A0AAU7JJV5"/>
<dbReference type="GO" id="GO:0098796">
    <property type="term" value="C:membrane protein complex"/>
    <property type="evidence" value="ECO:0007669"/>
    <property type="project" value="UniProtKB-ARBA"/>
</dbReference>
<evidence type="ECO:0000256" key="3">
    <source>
        <dbReference type="ARBA" id="ARBA00022741"/>
    </source>
</evidence>